<keyword evidence="6" id="KW-1185">Reference proteome</keyword>
<protein>
    <submittedName>
        <fullName evidence="5">Response regulator</fullName>
    </submittedName>
</protein>
<keyword evidence="1 2" id="KW-0597">Phosphoprotein</keyword>
<sequence>MPATFSSPATRMPHPSGLSPLPVLILDDERFDRHRLARLCSGLRFPCAVSNTKTLGEFAAHLERDSYRLILVDYALPDGTGLDALDMVRLSARNLNAATLMVSGQAAAQLTERAVSIGCSGHLAKDDLSPASFAAAVERALATATPPAEAPKAEYPAEDVERLLARCATRCARDVKPMISRMMRQMRDLRATGGAPQALDALEQNCISLWAFLIEMEREDGAQLLAELTGDRAKVQSLPPKPARPPSPFGRRTH</sequence>
<dbReference type="InterPro" id="IPR050595">
    <property type="entry name" value="Bact_response_regulator"/>
</dbReference>
<dbReference type="PANTHER" id="PTHR44591:SF3">
    <property type="entry name" value="RESPONSE REGULATORY DOMAIN-CONTAINING PROTEIN"/>
    <property type="match status" value="1"/>
</dbReference>
<evidence type="ECO:0000313" key="6">
    <source>
        <dbReference type="Proteomes" id="UP001556098"/>
    </source>
</evidence>
<evidence type="ECO:0000313" key="5">
    <source>
        <dbReference type="EMBL" id="MEW9919589.1"/>
    </source>
</evidence>
<dbReference type="InterPro" id="IPR011006">
    <property type="entry name" value="CheY-like_superfamily"/>
</dbReference>
<evidence type="ECO:0000256" key="2">
    <source>
        <dbReference type="PROSITE-ProRule" id="PRU00169"/>
    </source>
</evidence>
<dbReference type="InterPro" id="IPR001789">
    <property type="entry name" value="Sig_transdc_resp-reg_receiver"/>
</dbReference>
<dbReference type="RefSeq" id="WP_367877296.1">
    <property type="nucleotide sequence ID" value="NZ_JBFNXX010000005.1"/>
</dbReference>
<proteinExistence type="predicted"/>
<dbReference type="Gene3D" id="3.40.50.2300">
    <property type="match status" value="1"/>
</dbReference>
<evidence type="ECO:0000256" key="1">
    <source>
        <dbReference type="ARBA" id="ARBA00022553"/>
    </source>
</evidence>
<dbReference type="CDD" id="cd00156">
    <property type="entry name" value="REC"/>
    <property type="match status" value="1"/>
</dbReference>
<feature type="modified residue" description="4-aspartylphosphate" evidence="2">
    <location>
        <position position="73"/>
    </location>
</feature>
<dbReference type="EMBL" id="JBFNXX010000005">
    <property type="protein sequence ID" value="MEW9919589.1"/>
    <property type="molecule type" value="Genomic_DNA"/>
</dbReference>
<reference evidence="5 6" key="1">
    <citation type="submission" date="2024-07" db="EMBL/GenBank/DDBJ databases">
        <title>Marimonas sp.nov., isolated from tidal-flat sediment.</title>
        <authorList>
            <person name="Jayan J.N."/>
            <person name="Lee S.S."/>
        </authorList>
    </citation>
    <scope>NUCLEOTIDE SEQUENCE [LARGE SCALE GENOMIC DNA]</scope>
    <source>
        <strain evidence="5 6">MJW-29</strain>
    </source>
</reference>
<evidence type="ECO:0000259" key="4">
    <source>
        <dbReference type="PROSITE" id="PS50110"/>
    </source>
</evidence>
<dbReference type="PROSITE" id="PS50110">
    <property type="entry name" value="RESPONSE_REGULATORY"/>
    <property type="match status" value="1"/>
</dbReference>
<dbReference type="SUPFAM" id="SSF52172">
    <property type="entry name" value="CheY-like"/>
    <property type="match status" value="1"/>
</dbReference>
<dbReference type="Proteomes" id="UP001556098">
    <property type="component" value="Unassembled WGS sequence"/>
</dbReference>
<gene>
    <name evidence="5" type="ORF">AB2B41_08245</name>
</gene>
<dbReference type="PANTHER" id="PTHR44591">
    <property type="entry name" value="STRESS RESPONSE REGULATOR PROTEIN 1"/>
    <property type="match status" value="1"/>
</dbReference>
<dbReference type="Pfam" id="PF00072">
    <property type="entry name" value="Response_reg"/>
    <property type="match status" value="1"/>
</dbReference>
<accession>A0ABV3RL12</accession>
<name>A0ABV3RL12_9RHOB</name>
<dbReference type="SMART" id="SM00448">
    <property type="entry name" value="REC"/>
    <property type="match status" value="1"/>
</dbReference>
<feature type="domain" description="Response regulatory" evidence="4">
    <location>
        <begin position="22"/>
        <end position="140"/>
    </location>
</feature>
<feature type="region of interest" description="Disordered" evidence="3">
    <location>
        <begin position="231"/>
        <end position="254"/>
    </location>
</feature>
<evidence type="ECO:0000256" key="3">
    <source>
        <dbReference type="SAM" id="MobiDB-lite"/>
    </source>
</evidence>
<comment type="caution">
    <text evidence="5">The sequence shown here is derived from an EMBL/GenBank/DDBJ whole genome shotgun (WGS) entry which is preliminary data.</text>
</comment>
<feature type="compositionally biased region" description="Pro residues" evidence="3">
    <location>
        <begin position="239"/>
        <end position="248"/>
    </location>
</feature>
<organism evidence="5 6">
    <name type="scientific">Sulfitobacter sediminis</name>
    <dbReference type="NCBI Taxonomy" id="3234186"/>
    <lineage>
        <taxon>Bacteria</taxon>
        <taxon>Pseudomonadati</taxon>
        <taxon>Pseudomonadota</taxon>
        <taxon>Alphaproteobacteria</taxon>
        <taxon>Rhodobacterales</taxon>
        <taxon>Roseobacteraceae</taxon>
        <taxon>Sulfitobacter</taxon>
    </lineage>
</organism>